<accession>A0A1Q5SWB3</accession>
<dbReference type="AlphaFoldDB" id="A0A1Q5SWB3"/>
<evidence type="ECO:0000313" key="3">
    <source>
        <dbReference type="Proteomes" id="UP000186955"/>
    </source>
</evidence>
<organism evidence="2 3">
    <name type="scientific">Penicillium subrubescens</name>
    <dbReference type="NCBI Taxonomy" id="1316194"/>
    <lineage>
        <taxon>Eukaryota</taxon>
        <taxon>Fungi</taxon>
        <taxon>Dikarya</taxon>
        <taxon>Ascomycota</taxon>
        <taxon>Pezizomycotina</taxon>
        <taxon>Eurotiomycetes</taxon>
        <taxon>Eurotiomycetidae</taxon>
        <taxon>Eurotiales</taxon>
        <taxon>Aspergillaceae</taxon>
        <taxon>Penicillium</taxon>
    </lineage>
</organism>
<name>A0A1Q5SWB3_9EURO</name>
<dbReference type="EMBL" id="MNBE01000742">
    <property type="protein sequence ID" value="OKO92299.1"/>
    <property type="molecule type" value="Genomic_DNA"/>
</dbReference>
<dbReference type="OrthoDB" id="5368934at2759"/>
<feature type="region of interest" description="Disordered" evidence="1">
    <location>
        <begin position="46"/>
        <end position="159"/>
    </location>
</feature>
<evidence type="ECO:0000256" key="1">
    <source>
        <dbReference type="SAM" id="MobiDB-lite"/>
    </source>
</evidence>
<proteinExistence type="predicted"/>
<reference evidence="2 3" key="1">
    <citation type="submission" date="2016-10" db="EMBL/GenBank/DDBJ databases">
        <title>Genome sequence of the ascomycete fungus Penicillium subrubescens.</title>
        <authorList>
            <person name="De Vries R.P."/>
            <person name="Peng M."/>
            <person name="Dilokpimol A."/>
            <person name="Hilden K."/>
            <person name="Makela M.R."/>
            <person name="Grigoriev I."/>
            <person name="Riley R."/>
            <person name="Granchi Z."/>
        </authorList>
    </citation>
    <scope>NUCLEOTIDE SEQUENCE [LARGE SCALE GENOMIC DNA]</scope>
    <source>
        <strain evidence="2 3">CBS 132785</strain>
    </source>
</reference>
<sequence>MEEHPRHWRHTLMGYDFWQDAKQYEDKISQELDIALDLDLPKRFPFNLGPEETPTKRQRRLSMSDAGKTGLQRHASLSTGVSRFRAHERRTRSPSPRKMMASAMNALSCRGTTPTMPSALRLRRPSPCKQPDLPPGVIVKTREVSPSPAPPLSRQPSPPVDDFATAENPFIGFRGGSTWSDLLLTKKTLGLDLFWPHSEESDEPVRLEINELKPLCQFRSLRSLKITGMLQSYQSYIWQTAWLNLDLEELSLGMTLEPKIDSAIHAAQWKLIKDGWEMDKKRFAEPVYHGNLGDGALHPDIGCGEYLDKHSIEKAKILAMAIGRTSKRLSIKHLTLSGFVADADPFLNWFDAEKMESIIFKGQCIDAGFWLPLSMENVTVRHPRTIELGPVAVGMVSVDVQKELKVVNMQDGLDVGESAFPASDDDTRAILHFI</sequence>
<protein>
    <submittedName>
        <fullName evidence="2">Uncharacterized protein</fullName>
    </submittedName>
</protein>
<dbReference type="Proteomes" id="UP000186955">
    <property type="component" value="Unassembled WGS sequence"/>
</dbReference>
<feature type="compositionally biased region" description="Pro residues" evidence="1">
    <location>
        <begin position="147"/>
        <end position="159"/>
    </location>
</feature>
<comment type="caution">
    <text evidence="2">The sequence shown here is derived from an EMBL/GenBank/DDBJ whole genome shotgun (WGS) entry which is preliminary data.</text>
</comment>
<gene>
    <name evidence="2" type="ORF">PENSUB_12861</name>
</gene>
<keyword evidence="3" id="KW-1185">Reference proteome</keyword>
<evidence type="ECO:0000313" key="2">
    <source>
        <dbReference type="EMBL" id="OKO92299.1"/>
    </source>
</evidence>